<dbReference type="InterPro" id="IPR005358">
    <property type="entry name" value="Puta_zinc/iron-chelating_dom"/>
</dbReference>
<comment type="caution">
    <text evidence="1">The sequence shown here is derived from an EMBL/GenBank/DDBJ whole genome shotgun (WGS) entry which is preliminary data.</text>
</comment>
<dbReference type="Pfam" id="PF03692">
    <property type="entry name" value="CxxCxxCC"/>
    <property type="match status" value="1"/>
</dbReference>
<evidence type="ECO:0000313" key="1">
    <source>
        <dbReference type="EMBL" id="MBE5040790.1"/>
    </source>
</evidence>
<organism evidence="1 2">
    <name type="scientific">Ructibacterium gallinarum</name>
    <dbReference type="NCBI Taxonomy" id="2779355"/>
    <lineage>
        <taxon>Bacteria</taxon>
        <taxon>Bacillati</taxon>
        <taxon>Bacillota</taxon>
        <taxon>Clostridia</taxon>
        <taxon>Eubacteriales</taxon>
        <taxon>Oscillospiraceae</taxon>
        <taxon>Ructibacterium</taxon>
    </lineage>
</organism>
<proteinExistence type="predicted"/>
<reference evidence="1" key="1">
    <citation type="submission" date="2020-10" db="EMBL/GenBank/DDBJ databases">
        <title>ChiBAC.</title>
        <authorList>
            <person name="Zenner C."/>
            <person name="Hitch T.C.A."/>
            <person name="Clavel T."/>
        </authorList>
    </citation>
    <scope>NUCLEOTIDE SEQUENCE</scope>
    <source>
        <strain evidence="1">DSM 107454</strain>
    </source>
</reference>
<gene>
    <name evidence="1" type="ORF">INF28_10000</name>
</gene>
<keyword evidence="2" id="KW-1185">Reference proteome</keyword>
<dbReference type="RefSeq" id="WP_226393344.1">
    <property type="nucleotide sequence ID" value="NZ_JADCKB010000022.1"/>
</dbReference>
<protein>
    <submittedName>
        <fullName evidence="1">YkgJ family cysteine cluster protein</fullName>
    </submittedName>
</protein>
<dbReference type="EMBL" id="JADCKB010000022">
    <property type="protein sequence ID" value="MBE5040790.1"/>
    <property type="molecule type" value="Genomic_DNA"/>
</dbReference>
<name>A0A9D5M553_9FIRM</name>
<dbReference type="PANTHER" id="PTHR35866:SF1">
    <property type="entry name" value="YKGJ FAMILY CYSTEINE CLUSTER PROTEIN"/>
    <property type="match status" value="1"/>
</dbReference>
<dbReference type="Proteomes" id="UP000806542">
    <property type="component" value="Unassembled WGS sequence"/>
</dbReference>
<accession>A0A9D5M553</accession>
<evidence type="ECO:0000313" key="2">
    <source>
        <dbReference type="Proteomes" id="UP000806542"/>
    </source>
</evidence>
<dbReference type="PANTHER" id="PTHR35866">
    <property type="entry name" value="PUTATIVE-RELATED"/>
    <property type="match status" value="1"/>
</dbReference>
<sequence>MKNDYEIKNSKEVKLSEKVRFRCMRCGECCRHVSQTVVIEPVDAFRLAKFLQCGIEEFYDKYTDMFLVDEKTAFPVFTLKTTGNENSCIFLKGNRCTVQESKPRTCRLYPFWVHPCEDGFSYNYSIERRHHPRGSLVCVKDWMHENFREEDKAAMQEDWRVIPQIAGILKKLQPYDESIREFVLSRMLYFRHFAFELDKPFQIQFEKNNKELIAVLSKRLA</sequence>
<dbReference type="AlphaFoldDB" id="A0A9D5M553"/>